<comment type="caution">
    <text evidence="2">The sequence shown here is derived from an EMBL/GenBank/DDBJ whole genome shotgun (WGS) entry which is preliminary data.</text>
</comment>
<dbReference type="EMBL" id="AMFJ01000323">
    <property type="protein sequence ID" value="EKE28522.1"/>
    <property type="molecule type" value="Genomic_DNA"/>
</dbReference>
<keyword evidence="1" id="KW-1133">Transmembrane helix</keyword>
<dbReference type="AlphaFoldDB" id="K2G2N3"/>
<evidence type="ECO:0000256" key="1">
    <source>
        <dbReference type="SAM" id="Phobius"/>
    </source>
</evidence>
<feature type="transmembrane region" description="Helical" evidence="1">
    <location>
        <begin position="190"/>
        <end position="209"/>
    </location>
</feature>
<feature type="transmembrane region" description="Helical" evidence="1">
    <location>
        <begin position="153"/>
        <end position="178"/>
    </location>
</feature>
<feature type="transmembrane region" description="Helical" evidence="1">
    <location>
        <begin position="262"/>
        <end position="280"/>
    </location>
</feature>
<accession>K2G2N3</accession>
<feature type="transmembrane region" description="Helical" evidence="1">
    <location>
        <begin position="221"/>
        <end position="241"/>
    </location>
</feature>
<proteinExistence type="predicted"/>
<organism evidence="2">
    <name type="scientific">uncultured bacterium</name>
    <name type="common">gcode 4</name>
    <dbReference type="NCBI Taxonomy" id="1234023"/>
    <lineage>
        <taxon>Bacteria</taxon>
        <taxon>environmental samples</taxon>
    </lineage>
</organism>
<keyword evidence="1" id="KW-0812">Transmembrane</keyword>
<keyword evidence="1" id="KW-0472">Membrane</keyword>
<evidence type="ECO:0000313" key="2">
    <source>
        <dbReference type="EMBL" id="EKE28522.1"/>
    </source>
</evidence>
<reference evidence="2" key="1">
    <citation type="journal article" date="2012" name="Science">
        <title>Fermentation, hydrogen, and sulfur metabolism in multiple uncultivated bacterial phyla.</title>
        <authorList>
            <person name="Wrighton K.C."/>
            <person name="Thomas B.C."/>
            <person name="Sharon I."/>
            <person name="Miller C.S."/>
            <person name="Castelle C.J."/>
            <person name="VerBerkmoes N.C."/>
            <person name="Wilkins M.J."/>
            <person name="Hettich R.L."/>
            <person name="Lipton M.S."/>
            <person name="Williams K.H."/>
            <person name="Long P.E."/>
            <person name="Banfield J.F."/>
        </authorList>
    </citation>
    <scope>NUCLEOTIDE SEQUENCE [LARGE SCALE GENOMIC DNA]</scope>
</reference>
<protein>
    <submittedName>
        <fullName evidence="2">Uncharacterized protein</fullName>
    </submittedName>
</protein>
<gene>
    <name evidence="2" type="ORF">ACD_3C00049G0004</name>
</gene>
<feature type="transmembrane region" description="Helical" evidence="1">
    <location>
        <begin position="5"/>
        <end position="23"/>
    </location>
</feature>
<name>K2G2N3_9BACT</name>
<sequence>MIKKILLIFGISFIFASQVFWNFSDISTYYLFFQNKNTNEQKYIETKSYGNWFFFNRYLLKYIDWTEIWWKSKLNNWNLIKIEDSYFHDNPGNHETAYSNSWVISVWNYWINFENKISTWSLSDVSGLGILTFQDITYFESIKIYFHMLMDLFWIWFLLFLPLNIIIFFCFWFLLFLLYERYWYGIFKNVYINSFFIYITAYLILIYSWLSFVELASGHAFWMSTYGVMVWIPKLFLYLISYKVFWIYHNKYPNKKILYKNIMYWYFMLFCLVMIISNIINR</sequence>